<feature type="transmembrane region" description="Helical" evidence="1">
    <location>
        <begin position="150"/>
        <end position="171"/>
    </location>
</feature>
<accession>W0I534</accession>
<name>W0I534_9EURY</name>
<dbReference type="Proteomes" id="UP000019027">
    <property type="component" value="Chromosome"/>
</dbReference>
<dbReference type="KEGG" id="ths:TES1_0463"/>
<keyword evidence="3" id="KW-1185">Reference proteome</keyword>
<organism evidence="2 3">
    <name type="scientific">Thermococcus paralvinellae</name>
    <dbReference type="NCBI Taxonomy" id="582419"/>
    <lineage>
        <taxon>Archaea</taxon>
        <taxon>Methanobacteriati</taxon>
        <taxon>Methanobacteriota</taxon>
        <taxon>Thermococci</taxon>
        <taxon>Thermococcales</taxon>
        <taxon>Thermococcaceae</taxon>
        <taxon>Thermococcus</taxon>
    </lineage>
</organism>
<evidence type="ECO:0000313" key="3">
    <source>
        <dbReference type="Proteomes" id="UP000019027"/>
    </source>
</evidence>
<feature type="transmembrane region" description="Helical" evidence="1">
    <location>
        <begin position="183"/>
        <end position="201"/>
    </location>
</feature>
<protein>
    <submittedName>
        <fullName evidence="2">Uncharacterized protein</fullName>
    </submittedName>
</protein>
<dbReference type="RefSeq" id="WP_042679877.1">
    <property type="nucleotide sequence ID" value="NZ_CP006965.1"/>
</dbReference>
<gene>
    <name evidence="2" type="ORF">TES1_0463</name>
</gene>
<keyword evidence="1" id="KW-0472">Membrane</keyword>
<sequence>MPIATSPTIPISRKRWEKGLRESSKNKKLKKEEFRLVYVRIKTKDDKTVGEAAKELEMRFKEFSPARLIEPDDINLLLAVEKCLKNNLPRIYVVELTDGISRWFYVFPSAERIKFEKKDLYRVFIVKRREALEEVLERIASGEFSKKFRLSFLTVLQILIGFAPFVITYIAGDTKSLKDLFNYLIWAGALISAIQGIKRGYKEKSWEE</sequence>
<dbReference type="HOGENOM" id="CLU_1357955_0_0_2"/>
<evidence type="ECO:0000313" key="2">
    <source>
        <dbReference type="EMBL" id="AHF79857.1"/>
    </source>
</evidence>
<keyword evidence="1" id="KW-1133">Transmembrane helix</keyword>
<dbReference type="GeneID" id="24906430"/>
<dbReference type="STRING" id="582419.TES1_0463"/>
<evidence type="ECO:0000256" key="1">
    <source>
        <dbReference type="SAM" id="Phobius"/>
    </source>
</evidence>
<proteinExistence type="predicted"/>
<dbReference type="EMBL" id="CP006965">
    <property type="protein sequence ID" value="AHF79857.1"/>
    <property type="molecule type" value="Genomic_DNA"/>
</dbReference>
<reference evidence="2 3" key="1">
    <citation type="journal article" date="2014" name="Int. J. Syst. Evol. Microbiol.">
        <title>Thermococcus paralvinellae sp. nov. and Thermococcus cleftensis sp. nov. of hyperthermophilic heterotrophs from deep-sea hydrothermal vents.</title>
        <authorList>
            <person name="Hensley S.A."/>
            <person name="Jung J.H."/>
            <person name="Park C.S."/>
            <person name="Holden J.F."/>
        </authorList>
    </citation>
    <scope>NUCLEOTIDE SEQUENCE [LARGE SCALE GENOMIC DNA]</scope>
    <source>
        <strain evidence="2 3">ES1</strain>
    </source>
</reference>
<dbReference type="OrthoDB" id="100018at2157"/>
<dbReference type="AlphaFoldDB" id="W0I534"/>
<keyword evidence="1" id="KW-0812">Transmembrane</keyword>